<comment type="caution">
    <text evidence="4">The sequence shown here is derived from an EMBL/GenBank/DDBJ whole genome shotgun (WGS) entry which is preliminary data.</text>
</comment>
<feature type="chain" id="PRO_5047366318" description="Sortilin N-terminal domain-containing protein" evidence="2">
    <location>
        <begin position="23"/>
        <end position="1042"/>
    </location>
</feature>
<keyword evidence="5" id="KW-1185">Reference proteome</keyword>
<reference evidence="4" key="1">
    <citation type="submission" date="2020-05" db="EMBL/GenBank/DDBJ databases">
        <title>The draft genome sequence of Maribacter sp. ANRC-HE7.</title>
        <authorList>
            <person name="Mu L."/>
        </authorList>
    </citation>
    <scope>NUCLEOTIDE SEQUENCE</scope>
    <source>
        <strain evidence="4">ANRC-HE7</strain>
    </source>
</reference>
<sequence>MHKRIRTFLALVLIFNASVLLAQTLDFDDLKNLNIRNVGPANMSGRITAIDVVNDNPKTVYVGAASGGVWKSENGGSAWKPVFDDQPTQNIGALAIQQDNPDVIWVGTGEGNPRNSMNLGLGVFKSTDGGKTWEHMGLSDTKTIHRIVVDPRDGNTVFVGAMGDPFTPNEHRGLYKTIDGGKTWRKILYTNTQSGIADLVMDPINPDKMFAAVYEHRRTPYYFTSGGSGSGLYLTLDGGGSWKKIAEKQGLPSGDLGRIGMAIAPSDPNRVYAKVEAAKNALYRSDDGGSSWYVVNEDPKFTNNRPFYFQELAVDTKDPDRLYNIYQPLTVSYDGGKTFDPTPMIPADETKGIHADFHAFWVNPKDPEHFIIGGDGGLGITYDHGKSWYFPESIPVAQFYHIAVDHDRPFNVYGGMQDNGNWSGPGYTWKRGGIRTLYWQYLVGGDGFDISPDLENSRFGYGSSQNGNLYRYDKLTGYYVSIQPPAPDTETSLRFNWNAAFARDPWDSNKAYYGSQFVHVTKDKGASWEIISPDLSTNNPEHQKGDYGGLTLDVSGAEQYNSILDIAPSPLDKNVIWVGTDDGQVQLTKNGGASWKNLTKNVKGLPKEAWIAQVKASRYHEGTAWLVANNYRKGDYSPYLFKTNDFGKTWERLASGGTVKGYALSVVQDPVESKLVFLGTENGLWVSIDEGRSWTQFKNGFPSVSTMDLTIQEPESALVVGTFGRAIWVLDDLLSLREIAANRIKNTITALPVNDAVQVKGLFINPPGNIWSGFHTTFEGENKVFQKTKIPYYLKSLKDSSVMVTATIYNDKNERIRTVEGDSLVQGLNYLIWDLDEESANLPGASRSAQKISVLPGTYKVLVDYGGVKDSTQVRVIADPRFDLDLKIDEERYSFKKALETQVMELGRGLEAIDKTMNIVGKLKKQLQDSASIKTPDLAKKIQEMENALEGLRAKGQTPRPKRQVGAWQTLEITPYSRLGNLLRVASARTAPLSSQHSKLLGDLKVMIAHYTNEVDDFMEDPWRSFTKEIKQSDLKWSDEWD</sequence>
<dbReference type="EMBL" id="JABTCF010000001">
    <property type="protein sequence ID" value="MBD0776552.1"/>
    <property type="molecule type" value="Genomic_DNA"/>
</dbReference>
<feature type="signal peptide" evidence="2">
    <location>
        <begin position="1"/>
        <end position="22"/>
    </location>
</feature>
<dbReference type="SUPFAM" id="SSF50939">
    <property type="entry name" value="Sialidases"/>
    <property type="match status" value="2"/>
</dbReference>
<dbReference type="InterPro" id="IPR036278">
    <property type="entry name" value="Sialidase_sf"/>
</dbReference>
<name>A0ABR7V032_9FLAO</name>
<dbReference type="CDD" id="cd15482">
    <property type="entry name" value="Sialidase_non-viral"/>
    <property type="match status" value="1"/>
</dbReference>
<dbReference type="PANTHER" id="PTHR43739">
    <property type="entry name" value="XYLOGLUCANASE (EUROFUNG)"/>
    <property type="match status" value="1"/>
</dbReference>
<feature type="domain" description="Sortilin N-terminal" evidence="3">
    <location>
        <begin position="123"/>
        <end position="248"/>
    </location>
</feature>
<proteinExistence type="predicted"/>
<dbReference type="RefSeq" id="WP_188242091.1">
    <property type="nucleotide sequence ID" value="NZ_JABTCF010000001.1"/>
</dbReference>
<accession>A0ABR7V032</accession>
<evidence type="ECO:0000259" key="3">
    <source>
        <dbReference type="Pfam" id="PF15902"/>
    </source>
</evidence>
<dbReference type="PANTHER" id="PTHR43739:SF5">
    <property type="entry name" value="EXO-ALPHA-SIALIDASE"/>
    <property type="match status" value="1"/>
</dbReference>
<organism evidence="4 5">
    <name type="scientific">Maribacter aquimaris</name>
    <dbReference type="NCBI Taxonomy" id="2737171"/>
    <lineage>
        <taxon>Bacteria</taxon>
        <taxon>Pseudomonadati</taxon>
        <taxon>Bacteroidota</taxon>
        <taxon>Flavobacteriia</taxon>
        <taxon>Flavobacteriales</taxon>
        <taxon>Flavobacteriaceae</taxon>
        <taxon>Maribacter</taxon>
    </lineage>
</organism>
<evidence type="ECO:0000256" key="2">
    <source>
        <dbReference type="SAM" id="SignalP"/>
    </source>
</evidence>
<keyword evidence="1" id="KW-0677">Repeat</keyword>
<gene>
    <name evidence="4" type="ORF">HPE56_02005</name>
</gene>
<dbReference type="InterPro" id="IPR031778">
    <property type="entry name" value="Sortilin_N"/>
</dbReference>
<dbReference type="Proteomes" id="UP001166021">
    <property type="component" value="Unassembled WGS sequence"/>
</dbReference>
<evidence type="ECO:0000313" key="5">
    <source>
        <dbReference type="Proteomes" id="UP001166021"/>
    </source>
</evidence>
<dbReference type="InterPro" id="IPR052025">
    <property type="entry name" value="Xyloglucanase_GH74"/>
</dbReference>
<evidence type="ECO:0000313" key="4">
    <source>
        <dbReference type="EMBL" id="MBD0776552.1"/>
    </source>
</evidence>
<evidence type="ECO:0000256" key="1">
    <source>
        <dbReference type="ARBA" id="ARBA00022737"/>
    </source>
</evidence>
<dbReference type="Gene3D" id="2.130.10.10">
    <property type="entry name" value="YVTN repeat-like/Quinoprotein amine dehydrogenase"/>
    <property type="match status" value="5"/>
</dbReference>
<dbReference type="InterPro" id="IPR015943">
    <property type="entry name" value="WD40/YVTN_repeat-like_dom_sf"/>
</dbReference>
<keyword evidence="2" id="KW-0732">Signal</keyword>
<dbReference type="Pfam" id="PF15902">
    <property type="entry name" value="Sortilin-Vps10"/>
    <property type="match status" value="1"/>
</dbReference>
<protein>
    <recommendedName>
        <fullName evidence="3">Sortilin N-terminal domain-containing protein</fullName>
    </recommendedName>
</protein>